<sequence length="306" mass="33379">MLKKLIRKASLSSSSSDQADNHRRRSQSSVISSGGIPESTTQRYAPPTGLPPPSYNNSVDVSSGSSRSVQNPFESDITKPVEQRPIALAEGEEDPFDFLKRFDTVFLIDDSGSMAGGRWRECRDALASVVSTAARYDDDGLDVHFLNSARIGHNLKSPAQVLALFESVSPRGGTPTGTRLEKLLNDHISLLERSARDGKSEEIKPLNLVVLTDGEPTDDPRSVIIAAAKRLDRGNFPLAALGIFFLQIGNDAKATEALNELDDDLGSDIRDIVDTCPYKAGQRLDQGYIEKVLMGGVNRRLDRKKV</sequence>
<dbReference type="SUPFAM" id="SSF53300">
    <property type="entry name" value="vWA-like"/>
    <property type="match status" value="1"/>
</dbReference>
<evidence type="ECO:0000313" key="3">
    <source>
        <dbReference type="EMBL" id="CED85155.1"/>
    </source>
</evidence>
<dbReference type="Pfam" id="PF00092">
    <property type="entry name" value="VWA"/>
    <property type="match status" value="1"/>
</dbReference>
<dbReference type="PANTHER" id="PTHR34706">
    <property type="entry name" value="SLR1338 PROTEIN"/>
    <property type="match status" value="1"/>
</dbReference>
<name>A0A0F7SWX3_PHARH</name>
<proteinExistence type="predicted"/>
<feature type="region of interest" description="Disordered" evidence="1">
    <location>
        <begin position="1"/>
        <end position="83"/>
    </location>
</feature>
<feature type="compositionally biased region" description="Polar residues" evidence="1">
    <location>
        <begin position="27"/>
        <end position="43"/>
    </location>
</feature>
<reference evidence="3" key="1">
    <citation type="submission" date="2014-08" db="EMBL/GenBank/DDBJ databases">
        <authorList>
            <person name="Sharma Rahul"/>
            <person name="Thines Marco"/>
        </authorList>
    </citation>
    <scope>NUCLEOTIDE SEQUENCE</scope>
</reference>
<dbReference type="Gene3D" id="3.40.50.410">
    <property type="entry name" value="von Willebrand factor, type A domain"/>
    <property type="match status" value="1"/>
</dbReference>
<dbReference type="AlphaFoldDB" id="A0A0F7SWX3"/>
<accession>A0A0F7SWX3</accession>
<dbReference type="PANTHER" id="PTHR34706:SF1">
    <property type="entry name" value="VWFA DOMAIN-CONTAINING PROTEIN"/>
    <property type="match status" value="1"/>
</dbReference>
<feature type="compositionally biased region" description="Low complexity" evidence="1">
    <location>
        <begin position="55"/>
        <end position="71"/>
    </location>
</feature>
<organism evidence="3">
    <name type="scientific">Phaffia rhodozyma</name>
    <name type="common">Yeast</name>
    <name type="synonym">Xanthophyllomyces dendrorhous</name>
    <dbReference type="NCBI Taxonomy" id="264483"/>
    <lineage>
        <taxon>Eukaryota</taxon>
        <taxon>Fungi</taxon>
        <taxon>Dikarya</taxon>
        <taxon>Basidiomycota</taxon>
        <taxon>Agaricomycotina</taxon>
        <taxon>Tremellomycetes</taxon>
        <taxon>Cystofilobasidiales</taxon>
        <taxon>Mrakiaceae</taxon>
        <taxon>Phaffia</taxon>
    </lineage>
</organism>
<feature type="domain" description="VWFA" evidence="2">
    <location>
        <begin position="103"/>
        <end position="292"/>
    </location>
</feature>
<dbReference type="PROSITE" id="PS50234">
    <property type="entry name" value="VWFA"/>
    <property type="match status" value="1"/>
</dbReference>
<dbReference type="EMBL" id="LN483332">
    <property type="protein sequence ID" value="CED85155.1"/>
    <property type="molecule type" value="Genomic_DNA"/>
</dbReference>
<protein>
    <submittedName>
        <fullName evidence="3">von Willebrand factor, type A</fullName>
    </submittedName>
</protein>
<evidence type="ECO:0000259" key="2">
    <source>
        <dbReference type="PROSITE" id="PS50234"/>
    </source>
</evidence>
<dbReference type="InterPro" id="IPR002035">
    <property type="entry name" value="VWF_A"/>
</dbReference>
<dbReference type="InterPro" id="IPR036465">
    <property type="entry name" value="vWFA_dom_sf"/>
</dbReference>
<evidence type="ECO:0000256" key="1">
    <source>
        <dbReference type="SAM" id="MobiDB-lite"/>
    </source>
</evidence>
<dbReference type="SMART" id="SM00327">
    <property type="entry name" value="VWA"/>
    <property type="match status" value="1"/>
</dbReference>